<dbReference type="InterPro" id="IPR003156">
    <property type="entry name" value="DHHA1_dom"/>
</dbReference>
<dbReference type="GO" id="GO:0003676">
    <property type="term" value="F:nucleic acid binding"/>
    <property type="evidence" value="ECO:0007669"/>
    <property type="project" value="InterPro"/>
</dbReference>
<proteinExistence type="predicted"/>
<dbReference type="InterPro" id="IPR001667">
    <property type="entry name" value="DDH_dom"/>
</dbReference>
<reference evidence="3" key="1">
    <citation type="submission" date="2023-05" db="EMBL/GenBank/DDBJ databases">
        <title>Mycoplasma phocimorsus sp. nov., isolated from Scandinavian patients with seal finger or septic arthritis after contact with seals.</title>
        <authorList>
            <person name="Skafte-Holm A."/>
            <person name="Pedersen T.R."/>
            <person name="Froelund M."/>
            <person name="Stegger M."/>
            <person name="Qvortrup K."/>
            <person name="Michaels D.L."/>
            <person name="Brown D.R."/>
            <person name="Jensen J.S."/>
        </authorList>
    </citation>
    <scope>NUCLEOTIDE SEQUENCE</scope>
    <source>
        <strain evidence="3">M5725</strain>
    </source>
</reference>
<organism evidence="3 4">
    <name type="scientific">Mycoplasma phocimorsus</name>
    <dbReference type="NCBI Taxonomy" id="3045839"/>
    <lineage>
        <taxon>Bacteria</taxon>
        <taxon>Bacillati</taxon>
        <taxon>Mycoplasmatota</taxon>
        <taxon>Mollicutes</taxon>
        <taxon>Mycoplasmataceae</taxon>
        <taxon>Mycoplasma</taxon>
    </lineage>
</organism>
<dbReference type="Gene3D" id="3.90.1640.10">
    <property type="entry name" value="inorganic pyrophosphatase (n-terminal core)"/>
    <property type="match status" value="1"/>
</dbReference>
<dbReference type="Gene3D" id="3.10.310.30">
    <property type="match status" value="1"/>
</dbReference>
<gene>
    <name evidence="3" type="ORF">QLQ80_02625</name>
</gene>
<name>A0AAJ1UWY8_9MOLU</name>
<dbReference type="PANTHER" id="PTHR47618">
    <property type="entry name" value="BIFUNCTIONAL OLIGORIBONUCLEASE AND PAP PHOSPHATASE NRNA"/>
    <property type="match status" value="1"/>
</dbReference>
<keyword evidence="3" id="KW-0378">Hydrolase</keyword>
<protein>
    <submittedName>
        <fullName evidence="3">Bifunctional oligoribonuclease/PAP phosphatase NrnA</fullName>
        <ecNumber evidence="3">3.1.3.7</ecNumber>
    </submittedName>
</protein>
<dbReference type="InterPro" id="IPR051319">
    <property type="entry name" value="Oligoribo/pAp-PDE_c-di-AMP_PDE"/>
</dbReference>
<dbReference type="RefSeq" id="WP_283823529.1">
    <property type="nucleotide sequence ID" value="NZ_JASDAY010000016.1"/>
</dbReference>
<keyword evidence="4" id="KW-1185">Reference proteome</keyword>
<evidence type="ECO:0000259" key="1">
    <source>
        <dbReference type="Pfam" id="PF01368"/>
    </source>
</evidence>
<sequence>MLIGSLKQAAKLIKKYDKIVIFHHIRPDGDCLGSQLGLREVLKATFPKKHIFAIGDSKNMYNFLQLKHDKIPSEEFMKEALAIIVDANFKERIEFKELLTLNSFKETLRIDHHPNEDDLDNCFRWVDSSYIAAAEMVAEMCISMKWKMPVPALNALYLGIHTDSGRLQFPATSSKTLRTVAKLMDMGAERNKIVKILSLTSLESIKYNSFLLNKMETKNGVASVIITLEDLAKYNKTTQNGMYANAIGNIEGYPVWVTFLQESENAIRTEFRSNGPVIRDVAVKWGGGGHAHASGTILKSFNDIPKVIDDLIVVVKNFESK</sequence>
<dbReference type="Proteomes" id="UP001224428">
    <property type="component" value="Unassembled WGS sequence"/>
</dbReference>
<accession>A0AAJ1UWY8</accession>
<comment type="caution">
    <text evidence="3">The sequence shown here is derived from an EMBL/GenBank/DDBJ whole genome shotgun (WGS) entry which is preliminary data.</text>
</comment>
<dbReference type="GO" id="GO:0008441">
    <property type="term" value="F:3'(2'),5'-bisphosphate nucleotidase activity"/>
    <property type="evidence" value="ECO:0007669"/>
    <property type="project" value="UniProtKB-EC"/>
</dbReference>
<dbReference type="AlphaFoldDB" id="A0AAJ1UWY8"/>
<feature type="domain" description="DHHA1" evidence="2">
    <location>
        <begin position="240"/>
        <end position="312"/>
    </location>
</feature>
<dbReference type="Pfam" id="PF01368">
    <property type="entry name" value="DHH"/>
    <property type="match status" value="1"/>
</dbReference>
<dbReference type="SUPFAM" id="SSF64182">
    <property type="entry name" value="DHH phosphoesterases"/>
    <property type="match status" value="1"/>
</dbReference>
<dbReference type="EC" id="3.1.3.7" evidence="3"/>
<dbReference type="EMBL" id="JASDDP010000024">
    <property type="protein sequence ID" value="MDJ1645960.1"/>
    <property type="molecule type" value="Genomic_DNA"/>
</dbReference>
<evidence type="ECO:0000259" key="2">
    <source>
        <dbReference type="Pfam" id="PF02272"/>
    </source>
</evidence>
<dbReference type="Pfam" id="PF02272">
    <property type="entry name" value="DHHA1"/>
    <property type="match status" value="1"/>
</dbReference>
<evidence type="ECO:0000313" key="3">
    <source>
        <dbReference type="EMBL" id="MDJ1645960.1"/>
    </source>
</evidence>
<evidence type="ECO:0000313" key="4">
    <source>
        <dbReference type="Proteomes" id="UP001224428"/>
    </source>
</evidence>
<feature type="domain" description="DDH" evidence="1">
    <location>
        <begin position="18"/>
        <end position="160"/>
    </location>
</feature>
<dbReference type="PANTHER" id="PTHR47618:SF1">
    <property type="entry name" value="BIFUNCTIONAL OLIGORIBONUCLEASE AND PAP PHOSPHATASE NRNA"/>
    <property type="match status" value="1"/>
</dbReference>
<dbReference type="InterPro" id="IPR038763">
    <property type="entry name" value="DHH_sf"/>
</dbReference>